<dbReference type="Proteomes" id="UP000530670">
    <property type="component" value="Unassembled WGS sequence"/>
</dbReference>
<comment type="caution">
    <text evidence="2">The sequence shown here is derived from an EMBL/GenBank/DDBJ whole genome shotgun (WGS) entry which is preliminary data.</text>
</comment>
<dbReference type="RefSeq" id="XP_037204393.1">
    <property type="nucleotide sequence ID" value="XM_037355327.1"/>
</dbReference>
<feature type="compositionally biased region" description="Low complexity" evidence="1">
    <location>
        <begin position="13"/>
        <end position="23"/>
    </location>
</feature>
<feature type="compositionally biased region" description="Basic and acidic residues" evidence="1">
    <location>
        <begin position="120"/>
        <end position="134"/>
    </location>
</feature>
<gene>
    <name evidence="2" type="ORF">FTJAE_8503</name>
</gene>
<feature type="region of interest" description="Disordered" evidence="1">
    <location>
        <begin position="1"/>
        <end position="35"/>
    </location>
</feature>
<evidence type="ECO:0000313" key="2">
    <source>
        <dbReference type="EMBL" id="KAF5629622.1"/>
    </source>
</evidence>
<feature type="region of interest" description="Disordered" evidence="1">
    <location>
        <begin position="117"/>
        <end position="138"/>
    </location>
</feature>
<protein>
    <submittedName>
        <fullName evidence="2">Uncharacterized protein</fullName>
    </submittedName>
</protein>
<dbReference type="EMBL" id="JAAQRI010000185">
    <property type="protein sequence ID" value="KAF5629622.1"/>
    <property type="molecule type" value="Genomic_DNA"/>
</dbReference>
<proteinExistence type="predicted"/>
<organism evidence="2 3">
    <name type="scientific">Fusarium tjaetaba</name>
    <dbReference type="NCBI Taxonomy" id="1567544"/>
    <lineage>
        <taxon>Eukaryota</taxon>
        <taxon>Fungi</taxon>
        <taxon>Dikarya</taxon>
        <taxon>Ascomycota</taxon>
        <taxon>Pezizomycotina</taxon>
        <taxon>Sordariomycetes</taxon>
        <taxon>Hypocreomycetidae</taxon>
        <taxon>Hypocreales</taxon>
        <taxon>Nectriaceae</taxon>
        <taxon>Fusarium</taxon>
        <taxon>Fusarium fujikuroi species complex</taxon>
    </lineage>
</organism>
<dbReference type="OrthoDB" id="5106756at2759"/>
<keyword evidence="3" id="KW-1185">Reference proteome</keyword>
<reference evidence="2 3" key="1">
    <citation type="submission" date="2020-05" db="EMBL/GenBank/DDBJ databases">
        <title>Identification and distribution of gene clusters putatively required for synthesis of sphingolipid metabolism inhibitors in phylogenetically diverse species of the filamentous fungus Fusarium.</title>
        <authorList>
            <person name="Kim H.-S."/>
            <person name="Busman M."/>
            <person name="Brown D.W."/>
            <person name="Divon H."/>
            <person name="Uhlig S."/>
            <person name="Proctor R.H."/>
        </authorList>
    </citation>
    <scope>NUCLEOTIDE SEQUENCE [LARGE SCALE GENOMIC DNA]</scope>
    <source>
        <strain evidence="2 3">NRRL 66243</strain>
    </source>
</reference>
<dbReference type="AlphaFoldDB" id="A0A8H5RAD1"/>
<accession>A0A8H5RAD1</accession>
<sequence length="206" mass="22364">MAGNRRSSNSDVGSRSGASGAAGPKLDTVPAPWDGHLKPRAPKHALAGAAKEFLGNKKIALNYHKERGTVIIVQPPCPFCRVEIAISLQAEVDSTDGTVRFMASDAMHLYPKTRVKKNEKKASVRDATDHEGPSWDKSQMTIDPAAHPLFGFTCLRGIPNSSSVVEASPITGLPHAERNTLEERLSDLGLLAVKDKYEILIRCLNW</sequence>
<name>A0A8H5RAD1_9HYPO</name>
<evidence type="ECO:0000313" key="3">
    <source>
        <dbReference type="Proteomes" id="UP000530670"/>
    </source>
</evidence>
<evidence type="ECO:0000256" key="1">
    <source>
        <dbReference type="SAM" id="MobiDB-lite"/>
    </source>
</evidence>
<dbReference type="GeneID" id="59307597"/>
<feature type="compositionally biased region" description="Polar residues" evidence="1">
    <location>
        <begin position="1"/>
        <end position="12"/>
    </location>
</feature>